<name>A0A2P7EAM3_9SYNE</name>
<organism evidence="2 3">
    <name type="scientific">Synechococcus lacustris str. Tous</name>
    <dbReference type="NCBI Taxonomy" id="1910958"/>
    <lineage>
        <taxon>Bacteria</taxon>
        <taxon>Bacillati</taxon>
        <taxon>Cyanobacteriota</taxon>
        <taxon>Cyanophyceae</taxon>
        <taxon>Synechococcales</taxon>
        <taxon>Synechococcaceae</taxon>
        <taxon>Synechococcus</taxon>
    </lineage>
</organism>
<comment type="caution">
    <text evidence="2">The sequence shown here is derived from an EMBL/GenBank/DDBJ whole genome shotgun (WGS) entry which is preliminary data.</text>
</comment>
<dbReference type="PANTHER" id="PTHR36844:SF1">
    <property type="entry name" value="PROTEASE PRSW"/>
    <property type="match status" value="1"/>
</dbReference>
<feature type="transmembrane region" description="Helical" evidence="1">
    <location>
        <begin position="13"/>
        <end position="34"/>
    </location>
</feature>
<dbReference type="PANTHER" id="PTHR36844">
    <property type="entry name" value="PROTEASE PRSW"/>
    <property type="match status" value="1"/>
</dbReference>
<evidence type="ECO:0000313" key="2">
    <source>
        <dbReference type="EMBL" id="PSI00276.1"/>
    </source>
</evidence>
<keyword evidence="3" id="KW-1185">Reference proteome</keyword>
<sequence>MNEHLRVKALVEFLALITPLVALAASLSVIYAIRLLDVVEREPKRLIALAMLLGAISTLPATIWQFTSDSVWQSLGAGKDVADVITIVIDAPISEELFKGLALLLLIFIQRRKFDSLTDFLIYACAVGIGFELVENILYQWAPLQLDNQVEGWVDEFNNRTLASAGSHSFFSVWLGLAAWIAFQADSRRRKVLVPAAILLSMFLHSFNNLAAVMLEAGTEDVVLPINRLGTTLCVVSNHLTLALFIGLIGVAILRDVRFLFDFGSLIQARILRHAENPSSESLLILKDLTNPINHVMASSAWSWRWTQHEDKQLTQRSAYREFAKLALASARRGSVATSEGL</sequence>
<dbReference type="EMBL" id="PXVC01000179">
    <property type="protein sequence ID" value="PSI00276.1"/>
    <property type="molecule type" value="Genomic_DNA"/>
</dbReference>
<dbReference type="AlphaFoldDB" id="A0A2P7EAM3"/>
<keyword evidence="1" id="KW-0812">Transmembrane</keyword>
<dbReference type="RefSeq" id="WP_133165316.1">
    <property type="nucleotide sequence ID" value="NZ_PXVC01000179.1"/>
</dbReference>
<proteinExistence type="predicted"/>
<feature type="transmembrane region" description="Helical" evidence="1">
    <location>
        <begin position="120"/>
        <end position="142"/>
    </location>
</feature>
<dbReference type="Pfam" id="PF13367">
    <property type="entry name" value="PrsW-protease"/>
    <property type="match status" value="1"/>
</dbReference>
<feature type="transmembrane region" description="Helical" evidence="1">
    <location>
        <begin position="162"/>
        <end position="183"/>
    </location>
</feature>
<evidence type="ECO:0000256" key="1">
    <source>
        <dbReference type="SAM" id="Phobius"/>
    </source>
</evidence>
<feature type="transmembrane region" description="Helical" evidence="1">
    <location>
        <begin position="235"/>
        <end position="254"/>
    </location>
</feature>
<evidence type="ECO:0000313" key="3">
    <source>
        <dbReference type="Proteomes" id="UP000240206"/>
    </source>
</evidence>
<feature type="transmembrane region" description="Helical" evidence="1">
    <location>
        <begin position="46"/>
        <end position="64"/>
    </location>
</feature>
<reference evidence="3" key="1">
    <citation type="submission" date="2018-03" db="EMBL/GenBank/DDBJ databases">
        <title>Ecological and genomic features of two cosmopolitan and abundant freshwater picocyanobacteria.</title>
        <authorList>
            <person name="Cabello-Yeves P.J."/>
            <person name="Picazo A."/>
            <person name="Camacho A."/>
            <person name="Callieri C."/>
            <person name="Rosselli R."/>
            <person name="Roda-Garcia J."/>
            <person name="Coutinho F.H."/>
            <person name="Rodriguez-Valera F."/>
        </authorList>
    </citation>
    <scope>NUCLEOTIDE SEQUENCE [LARGE SCALE GENOMIC DNA]</scope>
    <source>
        <strain evidence="3">Tous</strain>
    </source>
</reference>
<feature type="transmembrane region" description="Helical" evidence="1">
    <location>
        <begin position="84"/>
        <end position="108"/>
    </location>
</feature>
<gene>
    <name evidence="2" type="ORF">C7K08_14045</name>
</gene>
<dbReference type="InterPro" id="IPR026898">
    <property type="entry name" value="PrsW"/>
</dbReference>
<keyword evidence="1" id="KW-0472">Membrane</keyword>
<evidence type="ECO:0008006" key="4">
    <source>
        <dbReference type="Google" id="ProtNLM"/>
    </source>
</evidence>
<dbReference type="GO" id="GO:0008233">
    <property type="term" value="F:peptidase activity"/>
    <property type="evidence" value="ECO:0007669"/>
    <property type="project" value="InterPro"/>
</dbReference>
<accession>A0A2P7EAM3</accession>
<protein>
    <recommendedName>
        <fullName evidence="4">PrsW family intramembrane metalloprotease</fullName>
    </recommendedName>
</protein>
<keyword evidence="1" id="KW-1133">Transmembrane helix</keyword>
<feature type="non-terminal residue" evidence="2">
    <location>
        <position position="342"/>
    </location>
</feature>
<dbReference type="Proteomes" id="UP000240206">
    <property type="component" value="Unassembled WGS sequence"/>
</dbReference>
<feature type="transmembrane region" description="Helical" evidence="1">
    <location>
        <begin position="192"/>
        <end position="215"/>
    </location>
</feature>